<dbReference type="AlphaFoldDB" id="A0A5M3MZW0"/>
<dbReference type="EMBL" id="JH711575">
    <property type="protein sequence ID" value="EIW84185.1"/>
    <property type="molecule type" value="Genomic_DNA"/>
</dbReference>
<protein>
    <submittedName>
        <fullName evidence="1">Uncharacterized protein</fullName>
    </submittedName>
</protein>
<accession>A0A5M3MZW0</accession>
<dbReference type="KEGG" id="cput:CONPUDRAFT_163374"/>
<organism evidence="1 2">
    <name type="scientific">Coniophora puteana (strain RWD-64-598)</name>
    <name type="common">Brown rot fungus</name>
    <dbReference type="NCBI Taxonomy" id="741705"/>
    <lineage>
        <taxon>Eukaryota</taxon>
        <taxon>Fungi</taxon>
        <taxon>Dikarya</taxon>
        <taxon>Basidiomycota</taxon>
        <taxon>Agaricomycotina</taxon>
        <taxon>Agaricomycetes</taxon>
        <taxon>Agaricomycetidae</taxon>
        <taxon>Boletales</taxon>
        <taxon>Coniophorineae</taxon>
        <taxon>Coniophoraceae</taxon>
        <taxon>Coniophora</taxon>
    </lineage>
</organism>
<comment type="caution">
    <text evidence="1">The sequence shown here is derived from an EMBL/GenBank/DDBJ whole genome shotgun (WGS) entry which is preliminary data.</text>
</comment>
<evidence type="ECO:0000313" key="2">
    <source>
        <dbReference type="Proteomes" id="UP000053558"/>
    </source>
</evidence>
<dbReference type="RefSeq" id="XP_007765956.1">
    <property type="nucleotide sequence ID" value="XM_007767766.1"/>
</dbReference>
<sequence>MTVKKDLHVVSGLQLEVYTDDGATDISLPVTVFFLLHGRYGSTNSDYLRNSLDGIFKEYGSHSASERRRELVVVAFDQRNHGQRLVKIEANVGWHEKGKHNEKHA</sequence>
<proteinExistence type="predicted"/>
<dbReference type="Proteomes" id="UP000053558">
    <property type="component" value="Unassembled WGS sequence"/>
</dbReference>
<gene>
    <name evidence="1" type="ORF">CONPUDRAFT_163374</name>
</gene>
<keyword evidence="2" id="KW-1185">Reference proteome</keyword>
<dbReference type="GeneID" id="19204905"/>
<evidence type="ECO:0000313" key="1">
    <source>
        <dbReference type="EMBL" id="EIW84185.1"/>
    </source>
</evidence>
<dbReference type="OrthoDB" id="2152248at2759"/>
<name>A0A5M3MZW0_CONPW</name>
<feature type="non-terminal residue" evidence="1">
    <location>
        <position position="1"/>
    </location>
</feature>
<reference evidence="2" key="1">
    <citation type="journal article" date="2012" name="Science">
        <title>The Paleozoic origin of enzymatic lignin decomposition reconstructed from 31 fungal genomes.</title>
        <authorList>
            <person name="Floudas D."/>
            <person name="Binder M."/>
            <person name="Riley R."/>
            <person name="Barry K."/>
            <person name="Blanchette R.A."/>
            <person name="Henrissat B."/>
            <person name="Martinez A.T."/>
            <person name="Otillar R."/>
            <person name="Spatafora J.W."/>
            <person name="Yadav J.S."/>
            <person name="Aerts A."/>
            <person name="Benoit I."/>
            <person name="Boyd A."/>
            <person name="Carlson A."/>
            <person name="Copeland A."/>
            <person name="Coutinho P.M."/>
            <person name="de Vries R.P."/>
            <person name="Ferreira P."/>
            <person name="Findley K."/>
            <person name="Foster B."/>
            <person name="Gaskell J."/>
            <person name="Glotzer D."/>
            <person name="Gorecki P."/>
            <person name="Heitman J."/>
            <person name="Hesse C."/>
            <person name="Hori C."/>
            <person name="Igarashi K."/>
            <person name="Jurgens J.A."/>
            <person name="Kallen N."/>
            <person name="Kersten P."/>
            <person name="Kohler A."/>
            <person name="Kuees U."/>
            <person name="Kumar T.K.A."/>
            <person name="Kuo A."/>
            <person name="LaButti K."/>
            <person name="Larrondo L.F."/>
            <person name="Lindquist E."/>
            <person name="Ling A."/>
            <person name="Lombard V."/>
            <person name="Lucas S."/>
            <person name="Lundell T."/>
            <person name="Martin R."/>
            <person name="McLaughlin D.J."/>
            <person name="Morgenstern I."/>
            <person name="Morin E."/>
            <person name="Murat C."/>
            <person name="Nagy L.G."/>
            <person name="Nolan M."/>
            <person name="Ohm R.A."/>
            <person name="Patyshakuliyeva A."/>
            <person name="Rokas A."/>
            <person name="Ruiz-Duenas F.J."/>
            <person name="Sabat G."/>
            <person name="Salamov A."/>
            <person name="Samejima M."/>
            <person name="Schmutz J."/>
            <person name="Slot J.C."/>
            <person name="St John F."/>
            <person name="Stenlid J."/>
            <person name="Sun H."/>
            <person name="Sun S."/>
            <person name="Syed K."/>
            <person name="Tsang A."/>
            <person name="Wiebenga A."/>
            <person name="Young D."/>
            <person name="Pisabarro A."/>
            <person name="Eastwood D.C."/>
            <person name="Martin F."/>
            <person name="Cullen D."/>
            <person name="Grigoriev I.V."/>
            <person name="Hibbett D.S."/>
        </authorList>
    </citation>
    <scope>NUCLEOTIDE SEQUENCE [LARGE SCALE GENOMIC DNA]</scope>
    <source>
        <strain evidence="2">RWD-64-598 SS2</strain>
    </source>
</reference>